<keyword evidence="1" id="KW-0812">Transmembrane</keyword>
<evidence type="ECO:0000256" key="1">
    <source>
        <dbReference type="SAM" id="Phobius"/>
    </source>
</evidence>
<dbReference type="OrthoDB" id="9789113at2"/>
<dbReference type="AlphaFoldDB" id="A0A3N0HYE1"/>
<feature type="transmembrane region" description="Helical" evidence="1">
    <location>
        <begin position="146"/>
        <end position="164"/>
    </location>
</feature>
<dbReference type="PANTHER" id="PTHR14969:SF13">
    <property type="entry name" value="AT30094P"/>
    <property type="match status" value="1"/>
</dbReference>
<evidence type="ECO:0000259" key="2">
    <source>
        <dbReference type="SMART" id="SM00014"/>
    </source>
</evidence>
<proteinExistence type="predicted"/>
<dbReference type="EMBL" id="RJQC01000004">
    <property type="protein sequence ID" value="RNM29356.1"/>
    <property type="molecule type" value="Genomic_DNA"/>
</dbReference>
<dbReference type="SMART" id="SM00014">
    <property type="entry name" value="acidPPc"/>
    <property type="match status" value="1"/>
</dbReference>
<dbReference type="RefSeq" id="WP_128521043.1">
    <property type="nucleotide sequence ID" value="NZ_CAUWBR010000029.1"/>
</dbReference>
<dbReference type="SUPFAM" id="SSF48317">
    <property type="entry name" value="Acid phosphatase/Vanadium-dependent haloperoxidase"/>
    <property type="match status" value="1"/>
</dbReference>
<evidence type="ECO:0000313" key="4">
    <source>
        <dbReference type="Proteomes" id="UP000276568"/>
    </source>
</evidence>
<dbReference type="Pfam" id="PF01569">
    <property type="entry name" value="PAP2"/>
    <property type="match status" value="1"/>
</dbReference>
<gene>
    <name evidence="3" type="ORF">EDX97_10175</name>
</gene>
<feature type="transmembrane region" description="Helical" evidence="1">
    <location>
        <begin position="50"/>
        <end position="69"/>
    </location>
</feature>
<reference evidence="3 4" key="1">
    <citation type="submission" date="2018-11" db="EMBL/GenBank/DDBJ databases">
        <title>Clostridium sp. nov., a member of the family Erysipelotrichaceae isolated from pig faeces.</title>
        <authorList>
            <person name="Chang Y.-H."/>
        </authorList>
    </citation>
    <scope>NUCLEOTIDE SEQUENCE [LARGE SCALE GENOMIC DNA]</scope>
    <source>
        <strain evidence="3 4">YH-panp20</strain>
    </source>
</reference>
<keyword evidence="1" id="KW-1133">Transmembrane helix</keyword>
<organism evidence="3 4">
    <name type="scientific">Absicoccus porci</name>
    <dbReference type="NCBI Taxonomy" id="2486576"/>
    <lineage>
        <taxon>Bacteria</taxon>
        <taxon>Bacillati</taxon>
        <taxon>Bacillota</taxon>
        <taxon>Erysipelotrichia</taxon>
        <taxon>Erysipelotrichales</taxon>
        <taxon>Erysipelotrichaceae</taxon>
        <taxon>Absicoccus</taxon>
    </lineage>
</organism>
<dbReference type="Proteomes" id="UP000276568">
    <property type="component" value="Unassembled WGS sequence"/>
</dbReference>
<evidence type="ECO:0000313" key="3">
    <source>
        <dbReference type="EMBL" id="RNM29356.1"/>
    </source>
</evidence>
<feature type="transmembrane region" description="Helical" evidence="1">
    <location>
        <begin position="27"/>
        <end position="44"/>
    </location>
</feature>
<name>A0A3N0HYE1_9FIRM</name>
<comment type="caution">
    <text evidence="3">The sequence shown here is derived from an EMBL/GenBank/DDBJ whole genome shotgun (WGS) entry which is preliminary data.</text>
</comment>
<feature type="transmembrane region" description="Helical" evidence="1">
    <location>
        <begin position="121"/>
        <end position="140"/>
    </location>
</feature>
<protein>
    <submittedName>
        <fullName evidence="3">Phosphatase PAP2 family protein</fullName>
    </submittedName>
</protein>
<keyword evidence="1" id="KW-0472">Membrane</keyword>
<accession>A0A3N0HYE1</accession>
<feature type="domain" description="Phosphatidic acid phosphatase type 2/haloperoxidase" evidence="2">
    <location>
        <begin position="50"/>
        <end position="161"/>
    </location>
</feature>
<keyword evidence="4" id="KW-1185">Reference proteome</keyword>
<dbReference type="Gene3D" id="1.20.144.10">
    <property type="entry name" value="Phosphatidic acid phosphatase type 2/haloperoxidase"/>
    <property type="match status" value="2"/>
</dbReference>
<dbReference type="InterPro" id="IPR036938">
    <property type="entry name" value="PAP2/HPO_sf"/>
</dbReference>
<dbReference type="InterPro" id="IPR000326">
    <property type="entry name" value="PAP2/HPO"/>
</dbReference>
<sequence length="171" mass="19061">MEIQILNAIQNIHTSWLDACMIGITKLGNHGLIWFGLTLVLLIIPKTRKIGIMCTLALIIDLIGCNLVLKHFFARPRPYMVNPNVHLLIPEVGDHSSFPSGHTAMAFTIASVFYLNKFKGWQIIGIFAILIAFSRLYLYVHFPTDVLAGILIGIGCGILGVKIYQSKRQTN</sequence>
<dbReference type="PANTHER" id="PTHR14969">
    <property type="entry name" value="SPHINGOSINE-1-PHOSPHATE PHOSPHOHYDROLASE"/>
    <property type="match status" value="1"/>
</dbReference>
<dbReference type="CDD" id="cd03392">
    <property type="entry name" value="PAP2_like_2"/>
    <property type="match status" value="1"/>
</dbReference>